<comment type="caution">
    <text evidence="1">The sequence shown here is derived from an EMBL/GenBank/DDBJ whole genome shotgun (WGS) entry which is preliminary data.</text>
</comment>
<sequence>MDTWQPIETAPKNARVLVWSGQEVYAAHWVKNPFTDDEAWLVAEWGDGEQALVKPTHWHPLPKLPSATA</sequence>
<evidence type="ECO:0000313" key="1">
    <source>
        <dbReference type="EMBL" id="OQW99878.1"/>
    </source>
</evidence>
<dbReference type="EMBL" id="MTEJ01000679">
    <property type="protein sequence ID" value="OQW99878.1"/>
    <property type="molecule type" value="Genomic_DNA"/>
</dbReference>
<organism evidence="1 2">
    <name type="scientific">Thiothrix lacustris</name>
    <dbReference type="NCBI Taxonomy" id="525917"/>
    <lineage>
        <taxon>Bacteria</taxon>
        <taxon>Pseudomonadati</taxon>
        <taxon>Pseudomonadota</taxon>
        <taxon>Gammaproteobacteria</taxon>
        <taxon>Thiotrichales</taxon>
        <taxon>Thiotrichaceae</taxon>
        <taxon>Thiothrix</taxon>
    </lineage>
</organism>
<name>A0A1Y1Q8Q8_9GAMM</name>
<dbReference type="AlphaFoldDB" id="A0A1Y1Q8Q8"/>
<protein>
    <recommendedName>
        <fullName evidence="3">DUF551 domain-containing protein</fullName>
    </recommendedName>
</protein>
<proteinExistence type="predicted"/>
<evidence type="ECO:0000313" key="2">
    <source>
        <dbReference type="Proteomes" id="UP000192491"/>
    </source>
</evidence>
<reference evidence="1 2" key="1">
    <citation type="submission" date="2017-01" db="EMBL/GenBank/DDBJ databases">
        <title>Novel large sulfur bacteria in the metagenomes of groundwater-fed chemosynthetic microbial mats in the Lake Huron basin.</title>
        <authorList>
            <person name="Sharrar A.M."/>
            <person name="Flood B.E."/>
            <person name="Bailey J.V."/>
            <person name="Jones D.S."/>
            <person name="Biddanda B."/>
            <person name="Ruberg S.A."/>
            <person name="Marcus D.N."/>
            <person name="Dick G.J."/>
        </authorList>
    </citation>
    <scope>NUCLEOTIDE SEQUENCE [LARGE SCALE GENOMIC DNA]</scope>
    <source>
        <strain evidence="1">A8</strain>
    </source>
</reference>
<gene>
    <name evidence="1" type="ORF">BWK73_49680</name>
</gene>
<evidence type="ECO:0008006" key="3">
    <source>
        <dbReference type="Google" id="ProtNLM"/>
    </source>
</evidence>
<dbReference type="Proteomes" id="UP000192491">
    <property type="component" value="Unassembled WGS sequence"/>
</dbReference>
<accession>A0A1Y1Q8Q8</accession>